<organism evidence="2">
    <name type="scientific">viral metagenome</name>
    <dbReference type="NCBI Taxonomy" id="1070528"/>
    <lineage>
        <taxon>unclassified sequences</taxon>
        <taxon>metagenomes</taxon>
        <taxon>organismal metagenomes</taxon>
    </lineage>
</organism>
<sequence>MNKSLLRRLHDPCLLDDVLHDPCLLDDVLHDPCLLDDVLHDPCLLDDVLHDPCLLDDVIDYFNTSVYYKLDTYMMLSFYSLLVLTLLLDP</sequence>
<evidence type="ECO:0000313" key="2">
    <source>
        <dbReference type="EMBL" id="QHS92886.1"/>
    </source>
</evidence>
<evidence type="ECO:0000256" key="1">
    <source>
        <dbReference type="SAM" id="Phobius"/>
    </source>
</evidence>
<accession>A0A6C0BL23</accession>
<dbReference type="EMBL" id="MN739193">
    <property type="protein sequence ID" value="QHS92886.1"/>
    <property type="molecule type" value="Genomic_DNA"/>
</dbReference>
<proteinExistence type="predicted"/>
<protein>
    <submittedName>
        <fullName evidence="2">Uncharacterized protein</fullName>
    </submittedName>
</protein>
<feature type="transmembrane region" description="Helical" evidence="1">
    <location>
        <begin position="70"/>
        <end position="88"/>
    </location>
</feature>
<keyword evidence="1" id="KW-0472">Membrane</keyword>
<keyword evidence="1" id="KW-1133">Transmembrane helix</keyword>
<name>A0A6C0BL23_9ZZZZ</name>
<reference evidence="2" key="1">
    <citation type="journal article" date="2020" name="Nature">
        <title>Giant virus diversity and host interactions through global metagenomics.</title>
        <authorList>
            <person name="Schulz F."/>
            <person name="Roux S."/>
            <person name="Paez-Espino D."/>
            <person name="Jungbluth S."/>
            <person name="Walsh D.A."/>
            <person name="Denef V.J."/>
            <person name="McMahon K.D."/>
            <person name="Konstantinidis K.T."/>
            <person name="Eloe-Fadrosh E.A."/>
            <person name="Kyrpides N.C."/>
            <person name="Woyke T."/>
        </authorList>
    </citation>
    <scope>NUCLEOTIDE SEQUENCE</scope>
    <source>
        <strain evidence="2">GVMAG-M-3300017651-5</strain>
    </source>
</reference>
<keyword evidence="1" id="KW-0812">Transmembrane</keyword>
<dbReference type="AlphaFoldDB" id="A0A6C0BL23"/>